<protein>
    <recommendedName>
        <fullName evidence="4">Lipoprotein</fullName>
    </recommendedName>
</protein>
<reference evidence="2 3" key="1">
    <citation type="submission" date="2023-08" db="EMBL/GenBank/DDBJ databases">
        <authorList>
            <person name="Girao M."/>
            <person name="Carvalho M.F."/>
        </authorList>
    </citation>
    <scope>NUCLEOTIDE SEQUENCE [LARGE SCALE GENOMIC DNA]</scope>
    <source>
        <strain evidence="2 3">CC-R104</strain>
    </source>
</reference>
<comment type="caution">
    <text evidence="2">The sequence shown here is derived from an EMBL/GenBank/DDBJ whole genome shotgun (WGS) entry which is preliminary data.</text>
</comment>
<accession>A0ABU7JSJ7</accession>
<evidence type="ECO:0000256" key="1">
    <source>
        <dbReference type="SAM" id="SignalP"/>
    </source>
</evidence>
<name>A0ABU7JSJ7_9NOCA</name>
<evidence type="ECO:0000313" key="3">
    <source>
        <dbReference type="Proteomes" id="UP001331936"/>
    </source>
</evidence>
<organism evidence="2 3">
    <name type="scientific">Rhodococcus chondri</name>
    <dbReference type="NCBI Taxonomy" id="3065941"/>
    <lineage>
        <taxon>Bacteria</taxon>
        <taxon>Bacillati</taxon>
        <taxon>Actinomycetota</taxon>
        <taxon>Actinomycetes</taxon>
        <taxon>Mycobacteriales</taxon>
        <taxon>Nocardiaceae</taxon>
        <taxon>Rhodococcus</taxon>
    </lineage>
</organism>
<dbReference type="RefSeq" id="WP_330152421.1">
    <property type="nucleotide sequence ID" value="NZ_JAUZMZ010000064.1"/>
</dbReference>
<feature type="signal peptide" evidence="1">
    <location>
        <begin position="1"/>
        <end position="23"/>
    </location>
</feature>
<evidence type="ECO:0000313" key="2">
    <source>
        <dbReference type="EMBL" id="MEE2033001.1"/>
    </source>
</evidence>
<gene>
    <name evidence="2" type="ORF">Q8814_12905</name>
</gene>
<proteinExistence type="predicted"/>
<feature type="chain" id="PRO_5046080597" description="Lipoprotein" evidence="1">
    <location>
        <begin position="24"/>
        <end position="199"/>
    </location>
</feature>
<dbReference type="PROSITE" id="PS51257">
    <property type="entry name" value="PROKAR_LIPOPROTEIN"/>
    <property type="match status" value="1"/>
</dbReference>
<dbReference type="EMBL" id="JAUZMZ010000064">
    <property type="protein sequence ID" value="MEE2033001.1"/>
    <property type="molecule type" value="Genomic_DNA"/>
</dbReference>
<keyword evidence="1" id="KW-0732">Signal</keyword>
<evidence type="ECO:0008006" key="4">
    <source>
        <dbReference type="Google" id="ProtNLM"/>
    </source>
</evidence>
<sequence length="199" mass="20244">MNRHHLAALPAALACALLLGACASDEDAPAAAASDSSSEVSDDLDAAYAGAELGADIRSQFSSCDDVEPAVAPYIDGLVANASNGVDEYSVHCLWETADTVTSLSEIRSVQVMIEPNSGEVLDAATIEAVGLEVVPDSTIEAAGGSAHTMSQEIAVAAATVTSVELPEVKVTISGGRWDNYPSLDADASVAVAKQLLGL</sequence>
<keyword evidence="3" id="KW-1185">Reference proteome</keyword>
<dbReference type="Proteomes" id="UP001331936">
    <property type="component" value="Unassembled WGS sequence"/>
</dbReference>